<dbReference type="Proteomes" id="UP000077154">
    <property type="component" value="Unassembled WGS sequence"/>
</dbReference>
<dbReference type="AlphaFoldDB" id="A0A177AM31"/>
<dbReference type="InterPro" id="IPR044053">
    <property type="entry name" value="AsaB-like"/>
</dbReference>
<name>A0A177AM31_9PEZI</name>
<evidence type="ECO:0008006" key="4">
    <source>
        <dbReference type="Google" id="ProtNLM"/>
    </source>
</evidence>
<dbReference type="GO" id="GO:0016491">
    <property type="term" value="F:oxidoreductase activity"/>
    <property type="evidence" value="ECO:0007669"/>
    <property type="project" value="InterPro"/>
</dbReference>
<feature type="region of interest" description="Disordered" evidence="2">
    <location>
        <begin position="127"/>
        <end position="149"/>
    </location>
</feature>
<dbReference type="GeneID" id="36283352"/>
<organism evidence="3">
    <name type="scientific">Pseudogymnoascus destructans</name>
    <dbReference type="NCBI Taxonomy" id="655981"/>
    <lineage>
        <taxon>Eukaryota</taxon>
        <taxon>Fungi</taxon>
        <taxon>Dikarya</taxon>
        <taxon>Ascomycota</taxon>
        <taxon>Pezizomycotina</taxon>
        <taxon>Leotiomycetes</taxon>
        <taxon>Thelebolales</taxon>
        <taxon>Thelebolaceae</taxon>
        <taxon>Pseudogymnoascus</taxon>
    </lineage>
</organism>
<proteinExistence type="inferred from homology"/>
<evidence type="ECO:0000256" key="1">
    <source>
        <dbReference type="ARBA" id="ARBA00023604"/>
    </source>
</evidence>
<dbReference type="PANTHER" id="PTHR34598">
    <property type="entry name" value="BLL6449 PROTEIN"/>
    <property type="match status" value="1"/>
</dbReference>
<dbReference type="VEuPathDB" id="FungiDB:GMDG_00624"/>
<comment type="similarity">
    <text evidence="1">Belongs to the asaB hydroxylase/desaturase family.</text>
</comment>
<protein>
    <recommendedName>
        <fullName evidence="4">GA4 desaturase</fullName>
    </recommendedName>
</protein>
<evidence type="ECO:0000256" key="2">
    <source>
        <dbReference type="SAM" id="MobiDB-lite"/>
    </source>
</evidence>
<dbReference type="RefSeq" id="XP_024328151.1">
    <property type="nucleotide sequence ID" value="XM_024463948.1"/>
</dbReference>
<gene>
    <name evidence="3" type="ORF">VC83_00253</name>
</gene>
<evidence type="ECO:0000313" key="3">
    <source>
        <dbReference type="EMBL" id="OAF62880.1"/>
    </source>
</evidence>
<dbReference type="PANTHER" id="PTHR34598:SF3">
    <property type="entry name" value="OXIDOREDUCTASE AN1597"/>
    <property type="match status" value="1"/>
</dbReference>
<dbReference type="eggNOG" id="ENOG502SKC4">
    <property type="taxonomic scope" value="Eukaryota"/>
</dbReference>
<sequence>MGSLGAQIHGKFPLFVIDAGVDDADAWQRPYLTTPIFRKFVNKSFPLIDIRPEIAAPGYNPADLLKSHGFGVLNHKSALFDPSNAHLSIDDEPLLHETYYPEIRELLTKTTGAKHIFITHSFVRKSRPRGITGPNPPNSARRAGSNNRADANFRGTVNHHDNTTNVPKHIPAGAGVGPARLPHLDNTHISARQCIRFYRRDIEQQARESGVIGAEDGICADLPFPATSAEANTVIAERYNRGELGPRYAAYSVWRPLGTVQRDPLCVAPRRQDTGELVEYPYDLRVPGNAELGGDFLREVALLGVQGEEVGVGREVDAGKLKWYYVSKQTREEVLLVKFFDSAALCRGEEEAEAPWHGSPDIGDVCGEGARESIEVRVIAFW</sequence>
<dbReference type="EMBL" id="KV441386">
    <property type="protein sequence ID" value="OAF62880.1"/>
    <property type="molecule type" value="Genomic_DNA"/>
</dbReference>
<dbReference type="OrthoDB" id="412788at2759"/>
<reference evidence="3" key="1">
    <citation type="submission" date="2016-03" db="EMBL/GenBank/DDBJ databases">
        <title>Updated assembly of Pseudogymnoascus destructans, the fungus causing white-nose syndrome of bats.</title>
        <authorList>
            <person name="Palmer J.M."/>
            <person name="Drees K.P."/>
            <person name="Foster J.T."/>
            <person name="Lindner D.L."/>
        </authorList>
    </citation>
    <scope>NUCLEOTIDE SEQUENCE [LARGE SCALE GENOMIC DNA]</scope>
    <source>
        <strain evidence="3">20631-21</strain>
    </source>
</reference>
<accession>A0A177AM31</accession>